<proteinExistence type="predicted"/>
<reference evidence="2" key="1">
    <citation type="journal article" date="2013" name="Nat. Genet.">
        <title>The draft genomes of soft-shell turtle and green sea turtle yield insights into the development and evolution of the turtle-specific body plan.</title>
        <authorList>
            <person name="Wang Z."/>
            <person name="Pascual-Anaya J."/>
            <person name="Zadissa A."/>
            <person name="Li W."/>
            <person name="Niimura Y."/>
            <person name="Huang Z."/>
            <person name="Li C."/>
            <person name="White S."/>
            <person name="Xiong Z."/>
            <person name="Fang D."/>
            <person name="Wang B."/>
            <person name="Ming Y."/>
            <person name="Chen Y."/>
            <person name="Zheng Y."/>
            <person name="Kuraku S."/>
            <person name="Pignatelli M."/>
            <person name="Herrero J."/>
            <person name="Beal K."/>
            <person name="Nozawa M."/>
            <person name="Li Q."/>
            <person name="Wang J."/>
            <person name="Zhang H."/>
            <person name="Yu L."/>
            <person name="Shigenobu S."/>
            <person name="Wang J."/>
            <person name="Liu J."/>
            <person name="Flicek P."/>
            <person name="Searle S."/>
            <person name="Wang J."/>
            <person name="Kuratani S."/>
            <person name="Yin Y."/>
            <person name="Aken B."/>
            <person name="Zhang G."/>
            <person name="Irie N."/>
        </authorList>
    </citation>
    <scope>NUCLEOTIDE SEQUENCE [LARGE SCALE GENOMIC DNA]</scope>
</reference>
<gene>
    <name evidence="1" type="ORF">UY3_08118</name>
</gene>
<dbReference type="AlphaFoldDB" id="M7BGF8"/>
<sequence>MRLLPVRLPGTGLPLVCVYSVSWVAECKRIAAGSAMYSALMELTISMQDSAPPLRRGRAMSRMELVQRNVSYGTPVPPSEIRTSST</sequence>
<name>M7BGF8_CHEMY</name>
<protein>
    <submittedName>
        <fullName evidence="1">Uncharacterized protein</fullName>
    </submittedName>
</protein>
<evidence type="ECO:0000313" key="1">
    <source>
        <dbReference type="EMBL" id="EMP34700.1"/>
    </source>
</evidence>
<accession>M7BGF8</accession>
<keyword evidence="2" id="KW-1185">Reference proteome</keyword>
<dbReference type="Proteomes" id="UP000031443">
    <property type="component" value="Unassembled WGS sequence"/>
</dbReference>
<dbReference type="EMBL" id="KB531910">
    <property type="protein sequence ID" value="EMP34700.1"/>
    <property type="molecule type" value="Genomic_DNA"/>
</dbReference>
<organism evidence="1 2">
    <name type="scientific">Chelonia mydas</name>
    <name type="common">Green sea-turtle</name>
    <name type="synonym">Chelonia agassizi</name>
    <dbReference type="NCBI Taxonomy" id="8469"/>
    <lineage>
        <taxon>Eukaryota</taxon>
        <taxon>Metazoa</taxon>
        <taxon>Chordata</taxon>
        <taxon>Craniata</taxon>
        <taxon>Vertebrata</taxon>
        <taxon>Euteleostomi</taxon>
        <taxon>Archelosauria</taxon>
        <taxon>Testudinata</taxon>
        <taxon>Testudines</taxon>
        <taxon>Cryptodira</taxon>
        <taxon>Durocryptodira</taxon>
        <taxon>Americhelydia</taxon>
        <taxon>Chelonioidea</taxon>
        <taxon>Cheloniidae</taxon>
        <taxon>Chelonia</taxon>
    </lineage>
</organism>
<evidence type="ECO:0000313" key="2">
    <source>
        <dbReference type="Proteomes" id="UP000031443"/>
    </source>
</evidence>